<accession>A0ABT8HBG4</accession>
<keyword evidence="3" id="KW-1185">Reference proteome</keyword>
<dbReference type="Proteomes" id="UP001172687">
    <property type="component" value="Unassembled WGS sequence"/>
</dbReference>
<comment type="caution">
    <text evidence="2">The sequence shown here is derived from an EMBL/GenBank/DDBJ whole genome shotgun (WGS) entry which is preliminary data.</text>
</comment>
<dbReference type="PANTHER" id="PTHR43102:SF2">
    <property type="entry name" value="GAF DOMAIN-CONTAINING PROTEIN"/>
    <property type="match status" value="1"/>
</dbReference>
<reference evidence="2" key="1">
    <citation type="submission" date="2023-07" db="EMBL/GenBank/DDBJ databases">
        <title>Degradation of tert-butanol by M. austroafricanum TBA100.</title>
        <authorList>
            <person name="Helbich S."/>
            <person name="Vainshtein Y."/>
        </authorList>
    </citation>
    <scope>NUCLEOTIDE SEQUENCE</scope>
    <source>
        <strain evidence="2">TBA100</strain>
    </source>
</reference>
<protein>
    <submittedName>
        <fullName evidence="2">GAF domain-containing protein</fullName>
    </submittedName>
</protein>
<dbReference type="Pfam" id="PF01590">
    <property type="entry name" value="GAF"/>
    <property type="match status" value="1"/>
</dbReference>
<dbReference type="SUPFAM" id="SSF55781">
    <property type="entry name" value="GAF domain-like"/>
    <property type="match status" value="1"/>
</dbReference>
<proteinExistence type="predicted"/>
<sequence>MGSTVSGFDEWMNDALDHEAAKSGESVELYVSRAVAGRMALERARRGDHGLDELVDHIRELDLEIPGRSADVASGSVISDPERLQALYESGLLNTERAGSLDRVVEMVVAALAVPCAAVTLLDKDTQYVCSAIGLTGELAVTRKGPIEGSLGREILISGQPLIVEDARREPLLQDHYAVRDGLVVAYAGFPLTDAAGHTIGTLSAWDLKPRRWTSGHLQLMEDFVAMLRARVFGIQPD</sequence>
<organism evidence="2 3">
    <name type="scientific">Mycolicibacterium austroafricanum</name>
    <name type="common">Mycobacterium austroafricanum</name>
    <dbReference type="NCBI Taxonomy" id="39687"/>
    <lineage>
        <taxon>Bacteria</taxon>
        <taxon>Bacillati</taxon>
        <taxon>Actinomycetota</taxon>
        <taxon>Actinomycetes</taxon>
        <taxon>Mycobacteriales</taxon>
        <taxon>Mycobacteriaceae</taxon>
        <taxon>Mycolicibacterium</taxon>
    </lineage>
</organism>
<dbReference type="InterPro" id="IPR003018">
    <property type="entry name" value="GAF"/>
</dbReference>
<dbReference type="InterPro" id="IPR029016">
    <property type="entry name" value="GAF-like_dom_sf"/>
</dbReference>
<dbReference type="Gene3D" id="3.30.450.40">
    <property type="match status" value="1"/>
</dbReference>
<evidence type="ECO:0000259" key="1">
    <source>
        <dbReference type="SMART" id="SM00065"/>
    </source>
</evidence>
<evidence type="ECO:0000313" key="3">
    <source>
        <dbReference type="Proteomes" id="UP001172687"/>
    </source>
</evidence>
<dbReference type="RefSeq" id="WP_105387990.1">
    <property type="nucleotide sequence ID" value="NZ_CP070380.1"/>
</dbReference>
<gene>
    <name evidence="2" type="ORF">QYF68_09775</name>
</gene>
<dbReference type="SMART" id="SM00065">
    <property type="entry name" value="GAF"/>
    <property type="match status" value="1"/>
</dbReference>
<evidence type="ECO:0000313" key="2">
    <source>
        <dbReference type="EMBL" id="MDN4518112.1"/>
    </source>
</evidence>
<name>A0ABT8HBG4_MYCAO</name>
<dbReference type="EMBL" id="JAUHTC010000038">
    <property type="protein sequence ID" value="MDN4518112.1"/>
    <property type="molecule type" value="Genomic_DNA"/>
</dbReference>
<dbReference type="PANTHER" id="PTHR43102">
    <property type="entry name" value="SLR1143 PROTEIN"/>
    <property type="match status" value="1"/>
</dbReference>
<feature type="domain" description="GAF" evidence="1">
    <location>
        <begin position="96"/>
        <end position="237"/>
    </location>
</feature>